<feature type="compositionally biased region" description="Basic and acidic residues" evidence="1">
    <location>
        <begin position="153"/>
        <end position="162"/>
    </location>
</feature>
<feature type="domain" description="C2CD3 N-terminal C2" evidence="2">
    <location>
        <begin position="25"/>
        <end position="126"/>
    </location>
</feature>
<dbReference type="AlphaFoldDB" id="A0A1B6IHC2"/>
<evidence type="ECO:0000259" key="2">
    <source>
        <dbReference type="Pfam" id="PF25339"/>
    </source>
</evidence>
<accession>A0A1B6IHC2</accession>
<gene>
    <name evidence="3" type="ORF">g.50314</name>
</gene>
<feature type="compositionally biased region" description="Basic and acidic residues" evidence="1">
    <location>
        <begin position="171"/>
        <end position="187"/>
    </location>
</feature>
<proteinExistence type="predicted"/>
<evidence type="ECO:0000256" key="1">
    <source>
        <dbReference type="SAM" id="MobiDB-lite"/>
    </source>
</evidence>
<feature type="non-terminal residue" evidence="3">
    <location>
        <position position="1"/>
    </location>
</feature>
<feature type="compositionally biased region" description="Basic residues" evidence="1">
    <location>
        <begin position="135"/>
        <end position="146"/>
    </location>
</feature>
<feature type="non-terminal residue" evidence="3">
    <location>
        <position position="209"/>
    </location>
</feature>
<protein>
    <recommendedName>
        <fullName evidence="2">C2CD3 N-terminal C2 domain-containing protein</fullName>
    </recommendedName>
</protein>
<reference evidence="3" key="1">
    <citation type="submission" date="2015-11" db="EMBL/GenBank/DDBJ databases">
        <title>De novo transcriptome assembly of four potential Pierce s Disease insect vectors from Arizona vineyards.</title>
        <authorList>
            <person name="Tassone E.E."/>
        </authorList>
    </citation>
    <scope>NUCLEOTIDE SEQUENCE</scope>
</reference>
<name>A0A1B6IHC2_9HEMI</name>
<dbReference type="Pfam" id="PF25339">
    <property type="entry name" value="C2_C2CD3_N"/>
    <property type="match status" value="1"/>
</dbReference>
<dbReference type="EMBL" id="GECU01021386">
    <property type="protein sequence ID" value="JAS86320.1"/>
    <property type="molecule type" value="Transcribed_RNA"/>
</dbReference>
<feature type="region of interest" description="Disordered" evidence="1">
    <location>
        <begin position="130"/>
        <end position="209"/>
    </location>
</feature>
<evidence type="ECO:0000313" key="3">
    <source>
        <dbReference type="EMBL" id="JAS86320.1"/>
    </source>
</evidence>
<dbReference type="InterPro" id="IPR057537">
    <property type="entry name" value="C2_C2CD3_N"/>
</dbReference>
<organism evidence="3">
    <name type="scientific">Homalodisca liturata</name>
    <dbReference type="NCBI Taxonomy" id="320908"/>
    <lineage>
        <taxon>Eukaryota</taxon>
        <taxon>Metazoa</taxon>
        <taxon>Ecdysozoa</taxon>
        <taxon>Arthropoda</taxon>
        <taxon>Hexapoda</taxon>
        <taxon>Insecta</taxon>
        <taxon>Pterygota</taxon>
        <taxon>Neoptera</taxon>
        <taxon>Paraneoptera</taxon>
        <taxon>Hemiptera</taxon>
        <taxon>Auchenorrhyncha</taxon>
        <taxon>Membracoidea</taxon>
        <taxon>Cicadellidae</taxon>
        <taxon>Cicadellinae</taxon>
        <taxon>Proconiini</taxon>
        <taxon>Homalodisca</taxon>
    </lineage>
</organism>
<sequence>DRRGGGTGPKQNNGRLYYVISVGYKTDNLYQRPADISRYPESKKDNTSVTYTIKTNFILFQTYIKQCKKLKLLVINDINKEIVGHVDVNNLHDLVFGVPYQKYFSIVTSSGKIIGDLKVDFDLSMNSVSEDTSSKKVRRRSRRKNKTALSSHRSTDEDEKPKQIKKGCKTCTDHVKLGKTPMKEQQKSLENGKVPPNTDQSDSSDSALF</sequence>
<feature type="compositionally biased region" description="Polar residues" evidence="1">
    <location>
        <begin position="197"/>
        <end position="209"/>
    </location>
</feature>